<dbReference type="Gene3D" id="1.10.1510.10">
    <property type="entry name" value="Uncharacterised protein YqeY/AIM41 PF09424, N-terminal domain"/>
    <property type="match status" value="1"/>
</dbReference>
<sequence>MLTELRQGLTVALKSRDRVAAAALRSALAAIENAQAVPVDTDGPTKPVGNEHVAGAVAGLGAAEAERRRLTDEDLRAILAREVGERHAAAEEYEGLRRRDAADRLRAEADVLVRYLHAPQPPGG</sequence>
<comment type="caution">
    <text evidence="1">The sequence shown here is derived from an EMBL/GenBank/DDBJ whole genome shotgun (WGS) entry which is preliminary data.</text>
</comment>
<evidence type="ECO:0000313" key="1">
    <source>
        <dbReference type="EMBL" id="GAA5164920.1"/>
    </source>
</evidence>
<gene>
    <name evidence="1" type="ORF">GCM10023321_54220</name>
</gene>
<dbReference type="RefSeq" id="WP_185062505.1">
    <property type="nucleotide sequence ID" value="NZ_BAABJP010000030.1"/>
</dbReference>
<dbReference type="EMBL" id="BAABJP010000030">
    <property type="protein sequence ID" value="GAA5164920.1"/>
    <property type="molecule type" value="Genomic_DNA"/>
</dbReference>
<name>A0ABP9QNL3_9PSEU</name>
<keyword evidence="2" id="KW-1185">Reference proteome</keyword>
<dbReference type="Proteomes" id="UP001428817">
    <property type="component" value="Unassembled WGS sequence"/>
</dbReference>
<dbReference type="Pfam" id="PF09424">
    <property type="entry name" value="YqeY"/>
    <property type="match status" value="1"/>
</dbReference>
<dbReference type="PANTHER" id="PTHR28055">
    <property type="entry name" value="ALTERED INHERITANCE OF MITOCHONDRIA PROTEIN 41, MITOCHONDRIAL"/>
    <property type="match status" value="1"/>
</dbReference>
<dbReference type="InterPro" id="IPR019004">
    <property type="entry name" value="YqeY/Aim41"/>
</dbReference>
<proteinExistence type="predicted"/>
<accession>A0ABP9QNL3</accession>
<protein>
    <recommendedName>
        <fullName evidence="3">GatB/YqeY domain-containing protein</fullName>
    </recommendedName>
</protein>
<dbReference type="InterPro" id="IPR042184">
    <property type="entry name" value="YqeY/Aim41_N"/>
</dbReference>
<organism evidence="1 2">
    <name type="scientific">Pseudonocardia eucalypti</name>
    <dbReference type="NCBI Taxonomy" id="648755"/>
    <lineage>
        <taxon>Bacteria</taxon>
        <taxon>Bacillati</taxon>
        <taxon>Actinomycetota</taxon>
        <taxon>Actinomycetes</taxon>
        <taxon>Pseudonocardiales</taxon>
        <taxon>Pseudonocardiaceae</taxon>
        <taxon>Pseudonocardia</taxon>
    </lineage>
</organism>
<evidence type="ECO:0000313" key="2">
    <source>
        <dbReference type="Proteomes" id="UP001428817"/>
    </source>
</evidence>
<dbReference type="PANTHER" id="PTHR28055:SF1">
    <property type="entry name" value="ALTERED INHERITANCE OF MITOCHONDRIA PROTEIN 41, MITOCHONDRIAL"/>
    <property type="match status" value="1"/>
</dbReference>
<evidence type="ECO:0008006" key="3">
    <source>
        <dbReference type="Google" id="ProtNLM"/>
    </source>
</evidence>
<reference evidence="2" key="1">
    <citation type="journal article" date="2019" name="Int. J. Syst. Evol. Microbiol.">
        <title>The Global Catalogue of Microorganisms (GCM) 10K type strain sequencing project: providing services to taxonomists for standard genome sequencing and annotation.</title>
        <authorList>
            <consortium name="The Broad Institute Genomics Platform"/>
            <consortium name="The Broad Institute Genome Sequencing Center for Infectious Disease"/>
            <person name="Wu L."/>
            <person name="Ma J."/>
        </authorList>
    </citation>
    <scope>NUCLEOTIDE SEQUENCE [LARGE SCALE GENOMIC DNA]</scope>
    <source>
        <strain evidence="2">JCM 18303</strain>
    </source>
</reference>